<dbReference type="OrthoDB" id="5809921at2"/>
<dbReference type="Pfam" id="PF05913">
    <property type="entry name" value="MupG_C"/>
    <property type="match status" value="1"/>
</dbReference>
<evidence type="ECO:0000259" key="1">
    <source>
        <dbReference type="Pfam" id="PF05913"/>
    </source>
</evidence>
<dbReference type="RefSeq" id="WP_151699017.1">
    <property type="nucleotide sequence ID" value="NZ_CP031223.1"/>
</dbReference>
<dbReference type="AlphaFoldDB" id="A0A5J6SK72"/>
<dbReference type="InterPro" id="IPR029000">
    <property type="entry name" value="Cyclophilin-like_dom_sf"/>
</dbReference>
<dbReference type="Gene3D" id="2.40.100.10">
    <property type="entry name" value="Cyclophilin-like"/>
    <property type="match status" value="1"/>
</dbReference>
<sequence length="366" mass="42108">MRRLGISIYPQHSTMEEMKEYIQLAYDNGFDRIFTCLLSIKNDLERKKLQEINQFAQQLGCEITADIAPEVFEALSLTFRDIGYFKEHYCLDALRLDMGFTGQEEAFMSLDASNMKVELNISNGTKYVENILSYQPNRENIIGCHNFYPREYTGLSRPHFLKASKLFKDNQLHTAAMISSQHAKFGPWELTLNGLPTLEEHRHLPIAVQAKDLWHTGLIDDLIIGNMYASEDELKALGSLNRHKLELAVVTSLQMNELEERVMFDEPHFNRGDVSAYVIRSTQSRVKYKKNSFPAHDTNEIVAGDVTIDNDLDIRYKGELQVARKSMPNAGCTNVVGKVISEELFLLDHIKPWESFSFRRMLETKK</sequence>
<proteinExistence type="predicted"/>
<dbReference type="InterPro" id="IPR008589">
    <property type="entry name" value="MupG"/>
</dbReference>
<accession>A0A5J6SK72</accession>
<dbReference type="InterPro" id="IPR043894">
    <property type="entry name" value="MupG_C"/>
</dbReference>
<evidence type="ECO:0000313" key="3">
    <source>
        <dbReference type="EMBL" id="QFF98072.1"/>
    </source>
</evidence>
<dbReference type="SUPFAM" id="SSF51445">
    <property type="entry name" value="(Trans)glycosidases"/>
    <property type="match status" value="1"/>
</dbReference>
<dbReference type="Pfam" id="PF19200">
    <property type="entry name" value="MupG_N"/>
    <property type="match status" value="1"/>
</dbReference>
<gene>
    <name evidence="3" type="ORF">PB01_04145</name>
</gene>
<dbReference type="SUPFAM" id="SSF50891">
    <property type="entry name" value="Cyclophilin-like"/>
    <property type="match status" value="1"/>
</dbReference>
<dbReference type="Gene3D" id="3.20.20.70">
    <property type="entry name" value="Aldolase class I"/>
    <property type="match status" value="1"/>
</dbReference>
<dbReference type="InterPro" id="IPR017853">
    <property type="entry name" value="GH"/>
</dbReference>
<organism evidence="3 4">
    <name type="scientific">Psychrobacillus glaciei</name>
    <dbReference type="NCBI Taxonomy" id="2283160"/>
    <lineage>
        <taxon>Bacteria</taxon>
        <taxon>Bacillati</taxon>
        <taxon>Bacillota</taxon>
        <taxon>Bacilli</taxon>
        <taxon>Bacillales</taxon>
        <taxon>Bacillaceae</taxon>
        <taxon>Psychrobacillus</taxon>
    </lineage>
</organism>
<dbReference type="InterPro" id="IPR013785">
    <property type="entry name" value="Aldolase_TIM"/>
</dbReference>
<keyword evidence="4" id="KW-1185">Reference proteome</keyword>
<dbReference type="PANTHER" id="PTHR38435:SF1">
    <property type="entry name" value="DUF871 DOMAIN-CONTAINING PROTEIN"/>
    <property type="match status" value="1"/>
</dbReference>
<dbReference type="KEGG" id="psyo:PB01_04145"/>
<name>A0A5J6SK72_9BACI</name>
<dbReference type="Proteomes" id="UP000325517">
    <property type="component" value="Chromosome"/>
</dbReference>
<dbReference type="EMBL" id="CP031223">
    <property type="protein sequence ID" value="QFF98072.1"/>
    <property type="molecule type" value="Genomic_DNA"/>
</dbReference>
<dbReference type="InterPro" id="IPR043797">
    <property type="entry name" value="MupG_N"/>
</dbReference>
<evidence type="ECO:0000313" key="4">
    <source>
        <dbReference type="Proteomes" id="UP000325517"/>
    </source>
</evidence>
<feature type="domain" description="6-phospho-N-acetylmuramidase C-terminal" evidence="1">
    <location>
        <begin position="246"/>
        <end position="359"/>
    </location>
</feature>
<feature type="domain" description="6-phospho-N-acetylmuramidase N-terminal" evidence="2">
    <location>
        <begin position="4"/>
        <end position="238"/>
    </location>
</feature>
<evidence type="ECO:0000259" key="2">
    <source>
        <dbReference type="Pfam" id="PF19200"/>
    </source>
</evidence>
<reference evidence="3 4" key="1">
    <citation type="submission" date="2018-07" db="EMBL/GenBank/DDBJ databases">
        <title>Complete genome sequence of Psychrobacillus sp. PB01, isolated from iceberg, and comparative genome analysis of Psychrobacillus strains.</title>
        <authorList>
            <person name="Lee P.C."/>
        </authorList>
    </citation>
    <scope>NUCLEOTIDE SEQUENCE [LARGE SCALE GENOMIC DNA]</scope>
    <source>
        <strain evidence="3 4">PB01</strain>
    </source>
</reference>
<protein>
    <submittedName>
        <fullName evidence="3">DUF871 domain-containing protein</fullName>
    </submittedName>
</protein>
<dbReference type="PANTHER" id="PTHR38435">
    <property type="match status" value="1"/>
</dbReference>